<reference evidence="2" key="1">
    <citation type="journal article" date="2007" name="Proc. Natl. Acad. Sci. U.S.A.">
        <title>Genome sequencing reveals complex secondary metabolome in the marine actinomycete Salinispora tropica.</title>
        <authorList>
            <person name="Udwary D.W."/>
            <person name="Zeigler L."/>
            <person name="Asolkar R.N."/>
            <person name="Singan V."/>
            <person name="Lapidus A."/>
            <person name="Fenical W."/>
            <person name="Jensen P.R."/>
            <person name="Moore B.S."/>
        </authorList>
    </citation>
    <scope>NUCLEOTIDE SEQUENCE [LARGE SCALE GENOMIC DNA]</scope>
    <source>
        <strain evidence="2">ATCC BAA-916 / DSM 44818 / CNB-440</strain>
    </source>
</reference>
<name>A4X0T7_SALTO</name>
<keyword evidence="2" id="KW-1185">Reference proteome</keyword>
<proteinExistence type="predicted"/>
<dbReference type="AlphaFoldDB" id="A4X0T7"/>
<accession>A4X0T7</accession>
<dbReference type="HOGENOM" id="CLU_1685352_0_0_11"/>
<sequence>MEKPGENPGCHPQAGVTPSLSTVVHRLSTGYPRTSSPGLWIVSRVSTRVIPRTFNNLSTPGPPSVDNDTVFPKHPQGYPQGYPQPVDNERVDGLVFSTDATELWTTSGTSWRRPDTRIRPTTPIRRPSFRSGGVWSTAYATAAPVQRCGVRLRCSA</sequence>
<organism evidence="1 2">
    <name type="scientific">Salinispora tropica (strain ATCC BAA-916 / DSM 44818 / JCM 13857 / NBRC 105044 / CNB-440)</name>
    <dbReference type="NCBI Taxonomy" id="369723"/>
    <lineage>
        <taxon>Bacteria</taxon>
        <taxon>Bacillati</taxon>
        <taxon>Actinomycetota</taxon>
        <taxon>Actinomycetes</taxon>
        <taxon>Micromonosporales</taxon>
        <taxon>Micromonosporaceae</taxon>
        <taxon>Salinispora</taxon>
    </lineage>
</organism>
<dbReference type="EMBL" id="CP000667">
    <property type="protein sequence ID" value="ABP52487.1"/>
    <property type="molecule type" value="Genomic_DNA"/>
</dbReference>
<gene>
    <name evidence="1" type="ordered locus">Strop_0002</name>
</gene>
<evidence type="ECO:0000313" key="1">
    <source>
        <dbReference type="EMBL" id="ABP52487.1"/>
    </source>
</evidence>
<dbReference type="Proteomes" id="UP000000235">
    <property type="component" value="Chromosome"/>
</dbReference>
<dbReference type="KEGG" id="stp:Strop_0002"/>
<protein>
    <submittedName>
        <fullName evidence="1">Uncharacterized protein</fullName>
    </submittedName>
</protein>
<evidence type="ECO:0000313" key="2">
    <source>
        <dbReference type="Proteomes" id="UP000000235"/>
    </source>
</evidence>